<dbReference type="EMBL" id="MUJZ01025019">
    <property type="protein sequence ID" value="OTF79071.1"/>
    <property type="molecule type" value="Genomic_DNA"/>
</dbReference>
<evidence type="ECO:0000313" key="1">
    <source>
        <dbReference type="EMBL" id="OTF79071.1"/>
    </source>
</evidence>
<accession>A0A1Y3BDS6</accession>
<name>A0A1Y3BDS6_EURMA</name>
<reference evidence="1 2" key="1">
    <citation type="submission" date="2017-03" db="EMBL/GenBank/DDBJ databases">
        <title>Genome Survey of Euroglyphus maynei.</title>
        <authorList>
            <person name="Arlian L.G."/>
            <person name="Morgan M.S."/>
            <person name="Rider S.D."/>
        </authorList>
    </citation>
    <scope>NUCLEOTIDE SEQUENCE [LARGE SCALE GENOMIC DNA]</scope>
    <source>
        <strain evidence="1">Arlian Lab</strain>
        <tissue evidence="1">Whole body</tissue>
    </source>
</reference>
<protein>
    <recommendedName>
        <fullName evidence="3">Rab-GAP TBC domain-containing protein</fullName>
    </recommendedName>
</protein>
<comment type="caution">
    <text evidence="1">The sequence shown here is derived from an EMBL/GenBank/DDBJ whole genome shotgun (WGS) entry which is preliminary data.</text>
</comment>
<evidence type="ECO:0008006" key="3">
    <source>
        <dbReference type="Google" id="ProtNLM"/>
    </source>
</evidence>
<dbReference type="OrthoDB" id="10065050at2759"/>
<dbReference type="Proteomes" id="UP000194236">
    <property type="component" value="Unassembled WGS sequence"/>
</dbReference>
<proteinExistence type="predicted"/>
<sequence length="225" mass="25398">MITEHLTIDDGSSISDKLELEPTGPISSNISAKISTQSSISITPHIQLKVLMRTTSIGLDDPLRKILWLGLSLRNNAVNADDFDTQFDMLAVNKLPEFVDPIATRFFYLNSKSRKHVATILWNLSQCMYMTFAPLLYPLVSLFLHFHPPVDVYRCIVALLMSRELRFIGINRKDRTCDALSLIRLANKFGIAKLSKIGSNGVKKLQDSDAAFADWIQCKCFVYKI</sequence>
<gene>
    <name evidence="1" type="ORF">BLA29_004187</name>
</gene>
<organism evidence="1 2">
    <name type="scientific">Euroglyphus maynei</name>
    <name type="common">Mayne's house dust mite</name>
    <dbReference type="NCBI Taxonomy" id="6958"/>
    <lineage>
        <taxon>Eukaryota</taxon>
        <taxon>Metazoa</taxon>
        <taxon>Ecdysozoa</taxon>
        <taxon>Arthropoda</taxon>
        <taxon>Chelicerata</taxon>
        <taxon>Arachnida</taxon>
        <taxon>Acari</taxon>
        <taxon>Acariformes</taxon>
        <taxon>Sarcoptiformes</taxon>
        <taxon>Astigmata</taxon>
        <taxon>Psoroptidia</taxon>
        <taxon>Analgoidea</taxon>
        <taxon>Pyroglyphidae</taxon>
        <taxon>Pyroglyphinae</taxon>
        <taxon>Euroglyphus</taxon>
    </lineage>
</organism>
<evidence type="ECO:0000313" key="2">
    <source>
        <dbReference type="Proteomes" id="UP000194236"/>
    </source>
</evidence>
<keyword evidence="2" id="KW-1185">Reference proteome</keyword>
<dbReference type="AlphaFoldDB" id="A0A1Y3BDS6"/>